<proteinExistence type="predicted"/>
<comment type="caution">
    <text evidence="1">The sequence shown here is derived from an EMBL/GenBank/DDBJ whole genome shotgun (WGS) entry which is preliminary data.</text>
</comment>
<protein>
    <submittedName>
        <fullName evidence="1">Uncharacterized protein</fullName>
    </submittedName>
</protein>
<gene>
    <name evidence="1" type="ORF">ElyMa_003115200</name>
</gene>
<accession>A0AAV4ITF4</accession>
<reference evidence="1 2" key="1">
    <citation type="journal article" date="2021" name="Elife">
        <title>Chloroplast acquisition without the gene transfer in kleptoplastic sea slugs, Plakobranchus ocellatus.</title>
        <authorList>
            <person name="Maeda T."/>
            <person name="Takahashi S."/>
            <person name="Yoshida T."/>
            <person name="Shimamura S."/>
            <person name="Takaki Y."/>
            <person name="Nagai Y."/>
            <person name="Toyoda A."/>
            <person name="Suzuki Y."/>
            <person name="Arimoto A."/>
            <person name="Ishii H."/>
            <person name="Satoh N."/>
            <person name="Nishiyama T."/>
            <person name="Hasebe M."/>
            <person name="Maruyama T."/>
            <person name="Minagawa J."/>
            <person name="Obokata J."/>
            <person name="Shigenobu S."/>
        </authorList>
    </citation>
    <scope>NUCLEOTIDE SEQUENCE [LARGE SCALE GENOMIC DNA]</scope>
</reference>
<dbReference type="AlphaFoldDB" id="A0AAV4ITF4"/>
<dbReference type="InterPro" id="IPR003903">
    <property type="entry name" value="UIM_dom"/>
</dbReference>
<evidence type="ECO:0000313" key="2">
    <source>
        <dbReference type="Proteomes" id="UP000762676"/>
    </source>
</evidence>
<name>A0AAV4ITF4_9GAST</name>
<dbReference type="PROSITE" id="PS50330">
    <property type="entry name" value="UIM"/>
    <property type="match status" value="1"/>
</dbReference>
<dbReference type="Proteomes" id="UP000762676">
    <property type="component" value="Unassembled WGS sequence"/>
</dbReference>
<dbReference type="EMBL" id="BMAT01006423">
    <property type="protein sequence ID" value="GFS12562.1"/>
    <property type="molecule type" value="Genomic_DNA"/>
</dbReference>
<evidence type="ECO:0000313" key="1">
    <source>
        <dbReference type="EMBL" id="GFS12562.1"/>
    </source>
</evidence>
<sequence length="86" mass="9429">MEGYYQHPGGASSGADDLLKELAGPTTACNSLDSVPLSQEELREKRLAFLNRTVNKTEPCTSYTADTELTEEEQLQKAISMSMENS</sequence>
<keyword evidence="2" id="KW-1185">Reference proteome</keyword>
<organism evidence="1 2">
    <name type="scientific">Elysia marginata</name>
    <dbReference type="NCBI Taxonomy" id="1093978"/>
    <lineage>
        <taxon>Eukaryota</taxon>
        <taxon>Metazoa</taxon>
        <taxon>Spiralia</taxon>
        <taxon>Lophotrochozoa</taxon>
        <taxon>Mollusca</taxon>
        <taxon>Gastropoda</taxon>
        <taxon>Heterobranchia</taxon>
        <taxon>Euthyneura</taxon>
        <taxon>Panpulmonata</taxon>
        <taxon>Sacoglossa</taxon>
        <taxon>Placobranchoidea</taxon>
        <taxon>Plakobranchidae</taxon>
        <taxon>Elysia</taxon>
    </lineage>
</organism>
<dbReference type="Pfam" id="PF02809">
    <property type="entry name" value="UIM"/>
    <property type="match status" value="1"/>
</dbReference>